<accession>L9KX69</accession>
<protein>
    <submittedName>
        <fullName evidence="2">Uncharacterized protein</fullName>
    </submittedName>
</protein>
<organism evidence="2 3">
    <name type="scientific">Tupaia chinensis</name>
    <name type="common">Chinese tree shrew</name>
    <name type="synonym">Tupaia belangeri chinensis</name>
    <dbReference type="NCBI Taxonomy" id="246437"/>
    <lineage>
        <taxon>Eukaryota</taxon>
        <taxon>Metazoa</taxon>
        <taxon>Chordata</taxon>
        <taxon>Craniata</taxon>
        <taxon>Vertebrata</taxon>
        <taxon>Euteleostomi</taxon>
        <taxon>Mammalia</taxon>
        <taxon>Eutheria</taxon>
        <taxon>Euarchontoglires</taxon>
        <taxon>Scandentia</taxon>
        <taxon>Tupaiidae</taxon>
        <taxon>Tupaia</taxon>
    </lineage>
</organism>
<reference evidence="3" key="2">
    <citation type="journal article" date="2013" name="Nat. Commun.">
        <title>Genome of the Chinese tree shrew.</title>
        <authorList>
            <person name="Fan Y."/>
            <person name="Huang Z.Y."/>
            <person name="Cao C.C."/>
            <person name="Chen C.S."/>
            <person name="Chen Y.X."/>
            <person name="Fan D.D."/>
            <person name="He J."/>
            <person name="Hou H.L."/>
            <person name="Hu L."/>
            <person name="Hu X.T."/>
            <person name="Jiang X.T."/>
            <person name="Lai R."/>
            <person name="Lang Y.S."/>
            <person name="Liang B."/>
            <person name="Liao S.G."/>
            <person name="Mu D."/>
            <person name="Ma Y.Y."/>
            <person name="Niu Y.Y."/>
            <person name="Sun X.Q."/>
            <person name="Xia J.Q."/>
            <person name="Xiao J."/>
            <person name="Xiong Z.Q."/>
            <person name="Xu L."/>
            <person name="Yang L."/>
            <person name="Zhang Y."/>
            <person name="Zhao W."/>
            <person name="Zhao X.D."/>
            <person name="Zheng Y.T."/>
            <person name="Zhou J.M."/>
            <person name="Zhu Y.B."/>
            <person name="Zhang G.J."/>
            <person name="Wang J."/>
            <person name="Yao Y.G."/>
        </authorList>
    </citation>
    <scope>NUCLEOTIDE SEQUENCE [LARGE SCALE GENOMIC DNA]</scope>
</reference>
<proteinExistence type="predicted"/>
<dbReference type="AlphaFoldDB" id="L9KX69"/>
<evidence type="ECO:0000313" key="3">
    <source>
        <dbReference type="Proteomes" id="UP000011518"/>
    </source>
</evidence>
<feature type="compositionally biased region" description="Acidic residues" evidence="1">
    <location>
        <begin position="1"/>
        <end position="12"/>
    </location>
</feature>
<sequence>MLSEEHPEDEEESLQKMTELQGNDEMRPILDPDACLGWYASFCKALGAQTVVTGAQAGWQQHRQSIISQTA</sequence>
<name>L9KX69_TUPCH</name>
<evidence type="ECO:0000256" key="1">
    <source>
        <dbReference type="SAM" id="MobiDB-lite"/>
    </source>
</evidence>
<evidence type="ECO:0000313" key="2">
    <source>
        <dbReference type="EMBL" id="ELW65767.1"/>
    </source>
</evidence>
<dbReference type="Proteomes" id="UP000011518">
    <property type="component" value="Unassembled WGS sequence"/>
</dbReference>
<dbReference type="InParanoid" id="L9KX69"/>
<dbReference type="EMBL" id="KB320676">
    <property type="protein sequence ID" value="ELW65767.1"/>
    <property type="molecule type" value="Genomic_DNA"/>
</dbReference>
<reference evidence="3" key="1">
    <citation type="submission" date="2012-07" db="EMBL/GenBank/DDBJ databases">
        <title>Genome of the Chinese tree shrew, a rising model animal genetically related to primates.</title>
        <authorList>
            <person name="Zhang G."/>
            <person name="Fan Y."/>
            <person name="Yao Y."/>
            <person name="Huang Z."/>
        </authorList>
    </citation>
    <scope>NUCLEOTIDE SEQUENCE [LARGE SCALE GENOMIC DNA]</scope>
</reference>
<keyword evidence="3" id="KW-1185">Reference proteome</keyword>
<gene>
    <name evidence="2" type="ORF">TREES_T100009751</name>
</gene>
<feature type="region of interest" description="Disordered" evidence="1">
    <location>
        <begin position="1"/>
        <end position="25"/>
    </location>
</feature>